<dbReference type="InterPro" id="IPR039424">
    <property type="entry name" value="SBP_5"/>
</dbReference>
<proteinExistence type="inferred from homology"/>
<dbReference type="EMBL" id="JANCLU010000010">
    <property type="protein sequence ID" value="MCP8939208.1"/>
    <property type="molecule type" value="Genomic_DNA"/>
</dbReference>
<dbReference type="PANTHER" id="PTHR30290:SF62">
    <property type="entry name" value="OLIGOPEPTIDE ABC TRANSPORTER, PERIPLASMIC OLIGOPEPTIDE-BINDING PROTEIN"/>
    <property type="match status" value="1"/>
</dbReference>
<dbReference type="InterPro" id="IPR000914">
    <property type="entry name" value="SBP_5_dom"/>
</dbReference>
<dbReference type="Gene3D" id="3.40.190.10">
    <property type="entry name" value="Periplasmic binding protein-like II"/>
    <property type="match status" value="1"/>
</dbReference>
<reference evidence="5 6" key="1">
    <citation type="submission" date="2022-07" db="EMBL/GenBank/DDBJ databases">
        <authorList>
            <person name="Li W.-J."/>
            <person name="Deng Q.-Q."/>
        </authorList>
    </citation>
    <scope>NUCLEOTIDE SEQUENCE [LARGE SCALE GENOMIC DNA]</scope>
    <source>
        <strain evidence="5 6">SYSU M60028</strain>
    </source>
</reference>
<dbReference type="Gene3D" id="3.10.105.10">
    <property type="entry name" value="Dipeptide-binding Protein, Domain 3"/>
    <property type="match status" value="1"/>
</dbReference>
<protein>
    <submittedName>
        <fullName evidence="5">ABC transporter substrate-binding protein</fullName>
    </submittedName>
</protein>
<dbReference type="Proteomes" id="UP001205890">
    <property type="component" value="Unassembled WGS sequence"/>
</dbReference>
<dbReference type="CDD" id="cd08500">
    <property type="entry name" value="PBP2_NikA_DppA_OppA_like_4"/>
    <property type="match status" value="1"/>
</dbReference>
<keyword evidence="6" id="KW-1185">Reference proteome</keyword>
<dbReference type="PROSITE" id="PS51318">
    <property type="entry name" value="TAT"/>
    <property type="match status" value="1"/>
</dbReference>
<keyword evidence="3" id="KW-0732">Signal</keyword>
<evidence type="ECO:0000313" key="6">
    <source>
        <dbReference type="Proteomes" id="UP001205890"/>
    </source>
</evidence>
<accession>A0ABT1LDN7</accession>
<dbReference type="PANTHER" id="PTHR30290">
    <property type="entry name" value="PERIPLASMIC BINDING COMPONENT OF ABC TRANSPORTER"/>
    <property type="match status" value="1"/>
</dbReference>
<name>A0ABT1LDN7_9HYPH</name>
<evidence type="ECO:0000256" key="2">
    <source>
        <dbReference type="ARBA" id="ARBA00005695"/>
    </source>
</evidence>
<evidence type="ECO:0000259" key="4">
    <source>
        <dbReference type="Pfam" id="PF00496"/>
    </source>
</evidence>
<feature type="domain" description="Solute-binding protein family 5" evidence="4">
    <location>
        <begin position="112"/>
        <end position="518"/>
    </location>
</feature>
<dbReference type="RefSeq" id="WP_254742258.1">
    <property type="nucleotide sequence ID" value="NZ_JANCLU010000010.1"/>
</dbReference>
<gene>
    <name evidence="5" type="ORF">NK718_11830</name>
</gene>
<evidence type="ECO:0000256" key="3">
    <source>
        <dbReference type="SAM" id="SignalP"/>
    </source>
</evidence>
<organism evidence="5 6">
    <name type="scientific">Alsobacter ponti</name>
    <dbReference type="NCBI Taxonomy" id="2962936"/>
    <lineage>
        <taxon>Bacteria</taxon>
        <taxon>Pseudomonadati</taxon>
        <taxon>Pseudomonadota</taxon>
        <taxon>Alphaproteobacteria</taxon>
        <taxon>Hyphomicrobiales</taxon>
        <taxon>Alsobacteraceae</taxon>
        <taxon>Alsobacter</taxon>
    </lineage>
</organism>
<dbReference type="Pfam" id="PF00496">
    <property type="entry name" value="SBP_bac_5"/>
    <property type="match status" value="1"/>
</dbReference>
<dbReference type="SUPFAM" id="SSF53850">
    <property type="entry name" value="Periplasmic binding protein-like II"/>
    <property type="match status" value="1"/>
</dbReference>
<feature type="chain" id="PRO_5045213055" evidence="3">
    <location>
        <begin position="33"/>
        <end position="647"/>
    </location>
</feature>
<comment type="subcellular location">
    <subcellularLocation>
        <location evidence="1">Periplasm</location>
    </subcellularLocation>
</comment>
<dbReference type="InterPro" id="IPR006311">
    <property type="entry name" value="TAT_signal"/>
</dbReference>
<evidence type="ECO:0000313" key="5">
    <source>
        <dbReference type="EMBL" id="MCP8939208.1"/>
    </source>
</evidence>
<feature type="signal peptide" evidence="3">
    <location>
        <begin position="1"/>
        <end position="32"/>
    </location>
</feature>
<comment type="caution">
    <text evidence="5">The sequence shown here is derived from an EMBL/GenBank/DDBJ whole genome shotgun (WGS) entry which is preliminary data.</text>
</comment>
<evidence type="ECO:0000256" key="1">
    <source>
        <dbReference type="ARBA" id="ARBA00004418"/>
    </source>
</evidence>
<sequence>MTDRTVRLTRRSFHRLAAGALAAAAAPAGALAQGFRFQEAPALAELVKQGKLPPVEERLPKSPLIADFDRSKRQVGRYGGEARTLAARARDLRYISVSEYTRLVGYNAELEFEADLAQSYENDNNRVFTFTLREGHKWSDGRPFTTEDFRYYWEEIALNKELSPTGPPETFLVEGKLPKIEILDEQRIRYSWDKPNPRFLPALAQPRPLTLFSPHQYLRQFHRRHRDKGELEQMVAKAKVKSWAALHNRMDDAYENANPDMPTLNAWRIVTAPPATRFVFERNPYFHRVDPQGQQLPYVDRIVVDIAAAGLFAAKANAGEVDLLARGLSMNDVPVLKEGEGSKKYRTLLWRYGRGSAYAFYPNLNANDPVWRALNRDVRYRRALSAAIDRRILNNALLFGLGSEGNNTVLPESPLYTDAYRTTNATFDPALADRLLDEIGLKERDSVGIRKLPDGRIMEIIVEVDGESADIIDALQLVTEMWRDVGIKLFVKPQERTILRQRSYSGVTVMVAAGGLDNAMPTPHMPPTELAPVRQDNYSWPKWGQWAETSGKNGEEPDIDAARALLKLYKGWMQSSDPEEMHRIWSEMLTIHAEQQFSIGTVGGELQPVVINTRTRNMPEKAIFSYDPTALMGIYRIEELWMEPASS</sequence>
<comment type="similarity">
    <text evidence="2">Belongs to the bacterial solute-binding protein 5 family.</text>
</comment>